<evidence type="ECO:0000313" key="1">
    <source>
        <dbReference type="EMBL" id="KAK8841726.1"/>
    </source>
</evidence>
<dbReference type="InterPro" id="IPR032675">
    <property type="entry name" value="LRR_dom_sf"/>
</dbReference>
<protein>
    <recommendedName>
        <fullName evidence="3">Leucine-rich repeat domain-containing protein</fullName>
    </recommendedName>
</protein>
<evidence type="ECO:0000313" key="2">
    <source>
        <dbReference type="Proteomes" id="UP001470230"/>
    </source>
</evidence>
<dbReference type="Gene3D" id="3.80.10.10">
    <property type="entry name" value="Ribonuclease Inhibitor"/>
    <property type="match status" value="1"/>
</dbReference>
<gene>
    <name evidence="1" type="ORF">M9Y10_026671</name>
</gene>
<reference evidence="1 2" key="1">
    <citation type="submission" date="2024-04" db="EMBL/GenBank/DDBJ databases">
        <title>Tritrichomonas musculus Genome.</title>
        <authorList>
            <person name="Alves-Ferreira E."/>
            <person name="Grigg M."/>
            <person name="Lorenzi H."/>
            <person name="Galac M."/>
        </authorList>
    </citation>
    <scope>NUCLEOTIDE SEQUENCE [LARGE SCALE GENOMIC DNA]</scope>
    <source>
        <strain evidence="1 2">EAF2021</strain>
    </source>
</reference>
<sequence length="169" mass="19746">MLIYAIHSGNSRLIRMIEDELAAGQEEEENYKDFFVESIKCHHNEIADYMCYKIDENERLSLSLEFHNFYSFSAEEISNILMEKLFYIACKYVNINMREAFENGRDNQDVLQFSLNNEIIGIEMFTSCKKVQQITIPSSITSTRSNAFKECYSLKEIIIPSSIQNEEMS</sequence>
<dbReference type="Proteomes" id="UP001470230">
    <property type="component" value="Unassembled WGS sequence"/>
</dbReference>
<keyword evidence="2" id="KW-1185">Reference proteome</keyword>
<dbReference type="Pfam" id="PF13306">
    <property type="entry name" value="LRR_5"/>
    <property type="match status" value="1"/>
</dbReference>
<dbReference type="EMBL" id="JAPFFF010000040">
    <property type="protein sequence ID" value="KAK8841726.1"/>
    <property type="molecule type" value="Genomic_DNA"/>
</dbReference>
<name>A0ABR2H711_9EUKA</name>
<dbReference type="InterPro" id="IPR026906">
    <property type="entry name" value="LRR_5"/>
</dbReference>
<proteinExistence type="predicted"/>
<comment type="caution">
    <text evidence="1">The sequence shown here is derived from an EMBL/GenBank/DDBJ whole genome shotgun (WGS) entry which is preliminary data.</text>
</comment>
<organism evidence="1 2">
    <name type="scientific">Tritrichomonas musculus</name>
    <dbReference type="NCBI Taxonomy" id="1915356"/>
    <lineage>
        <taxon>Eukaryota</taxon>
        <taxon>Metamonada</taxon>
        <taxon>Parabasalia</taxon>
        <taxon>Tritrichomonadida</taxon>
        <taxon>Tritrichomonadidae</taxon>
        <taxon>Tritrichomonas</taxon>
    </lineage>
</organism>
<accession>A0ABR2H711</accession>
<evidence type="ECO:0008006" key="3">
    <source>
        <dbReference type="Google" id="ProtNLM"/>
    </source>
</evidence>